<protein>
    <submittedName>
        <fullName evidence="2">Uncharacterized protein</fullName>
    </submittedName>
</protein>
<dbReference type="Proteomes" id="UP000326396">
    <property type="component" value="Linkage Group LG18"/>
</dbReference>
<dbReference type="AlphaFoldDB" id="A0A5N6NN95"/>
<organism evidence="2 3">
    <name type="scientific">Mikania micrantha</name>
    <name type="common">bitter vine</name>
    <dbReference type="NCBI Taxonomy" id="192012"/>
    <lineage>
        <taxon>Eukaryota</taxon>
        <taxon>Viridiplantae</taxon>
        <taxon>Streptophyta</taxon>
        <taxon>Embryophyta</taxon>
        <taxon>Tracheophyta</taxon>
        <taxon>Spermatophyta</taxon>
        <taxon>Magnoliopsida</taxon>
        <taxon>eudicotyledons</taxon>
        <taxon>Gunneridae</taxon>
        <taxon>Pentapetalae</taxon>
        <taxon>asterids</taxon>
        <taxon>campanulids</taxon>
        <taxon>Asterales</taxon>
        <taxon>Asteraceae</taxon>
        <taxon>Asteroideae</taxon>
        <taxon>Heliantheae alliance</taxon>
        <taxon>Eupatorieae</taxon>
        <taxon>Mikania</taxon>
    </lineage>
</organism>
<evidence type="ECO:0000313" key="2">
    <source>
        <dbReference type="EMBL" id="KAD4981742.1"/>
    </source>
</evidence>
<proteinExistence type="predicted"/>
<gene>
    <name evidence="2" type="ORF">E3N88_18413</name>
</gene>
<evidence type="ECO:0000256" key="1">
    <source>
        <dbReference type="SAM" id="MobiDB-lite"/>
    </source>
</evidence>
<keyword evidence="3" id="KW-1185">Reference proteome</keyword>
<name>A0A5N6NN95_9ASTR</name>
<comment type="caution">
    <text evidence="2">The sequence shown here is derived from an EMBL/GenBank/DDBJ whole genome shotgun (WGS) entry which is preliminary data.</text>
</comment>
<dbReference type="EMBL" id="SZYD01000010">
    <property type="protein sequence ID" value="KAD4981742.1"/>
    <property type="molecule type" value="Genomic_DNA"/>
</dbReference>
<sequence length="185" mass="20835">MATVSRNRNHTLLNLRNSTIIHQSEVPEALVGTLRRTLEYKQGQAGTRMLSLMHSVYIGIRAIGYSELDMASPSSPHVHVLEDEESIDPVLPASPPLVTVESPNQHPLPSEGNETDDYEEDHEEDPEKDPEEDPDEEPSDHVSPTLCAPQRPRFESDDIARLTWEVKWADDRIEQPAQELRDANA</sequence>
<feature type="region of interest" description="Disordered" evidence="1">
    <location>
        <begin position="72"/>
        <end position="156"/>
    </location>
</feature>
<reference evidence="2 3" key="1">
    <citation type="submission" date="2019-05" db="EMBL/GenBank/DDBJ databases">
        <title>Mikania micrantha, genome provides insights into the molecular mechanism of rapid growth.</title>
        <authorList>
            <person name="Liu B."/>
        </authorList>
    </citation>
    <scope>NUCLEOTIDE SEQUENCE [LARGE SCALE GENOMIC DNA]</scope>
    <source>
        <strain evidence="2">NLD-2019</strain>
        <tissue evidence="2">Leaf</tissue>
    </source>
</reference>
<evidence type="ECO:0000313" key="3">
    <source>
        <dbReference type="Proteomes" id="UP000326396"/>
    </source>
</evidence>
<feature type="compositionally biased region" description="Acidic residues" evidence="1">
    <location>
        <begin position="113"/>
        <end position="138"/>
    </location>
</feature>
<accession>A0A5N6NN95</accession>